<dbReference type="GO" id="GO:0005742">
    <property type="term" value="C:mitochondrial outer membrane translocase complex"/>
    <property type="evidence" value="ECO:0007669"/>
    <property type="project" value="UniProtKB-UniRule"/>
</dbReference>
<dbReference type="EMBL" id="HBUE01325074">
    <property type="protein sequence ID" value="CAG6590424.1"/>
    <property type="molecule type" value="Transcribed_RNA"/>
</dbReference>
<keyword evidence="5 13" id="KW-0812">Transmembrane</keyword>
<dbReference type="GO" id="GO:0030943">
    <property type="term" value="F:mitochondrion targeting sequence binding"/>
    <property type="evidence" value="ECO:0007669"/>
    <property type="project" value="TreeGrafter"/>
</dbReference>
<evidence type="ECO:0000313" key="14">
    <source>
        <dbReference type="EMBL" id="CAG6590424.1"/>
    </source>
</evidence>
<evidence type="ECO:0000256" key="6">
    <source>
        <dbReference type="ARBA" id="ARBA00022787"/>
    </source>
</evidence>
<dbReference type="Gene3D" id="1.20.960.10">
    <property type="entry name" value="Mitochondrial outer membrane translocase complex, subunit Tom20 domain"/>
    <property type="match status" value="1"/>
</dbReference>
<evidence type="ECO:0000256" key="10">
    <source>
        <dbReference type="ARBA" id="ARBA00023136"/>
    </source>
</evidence>
<proteinExistence type="inferred from homology"/>
<evidence type="ECO:0000256" key="8">
    <source>
        <dbReference type="ARBA" id="ARBA00022989"/>
    </source>
</evidence>
<dbReference type="PRINTS" id="PR00351">
    <property type="entry name" value="OM20RECEPTOR"/>
</dbReference>
<name>A0A8D8P6G2_CULPI</name>
<dbReference type="EMBL" id="HBUE01026858">
    <property type="protein sequence ID" value="CAG6454652.1"/>
    <property type="molecule type" value="Transcribed_RNA"/>
</dbReference>
<dbReference type="PANTHER" id="PTHR12430:SF0">
    <property type="entry name" value="TRANSLOCASE OF OUTER MITOCHONDRIAL MEMBRANE 20"/>
    <property type="match status" value="1"/>
</dbReference>
<evidence type="ECO:0000256" key="3">
    <source>
        <dbReference type="ARBA" id="ARBA00022448"/>
    </source>
</evidence>
<feature type="region of interest" description="Disordered" evidence="12">
    <location>
        <begin position="134"/>
        <end position="153"/>
    </location>
</feature>
<dbReference type="GO" id="GO:0030150">
    <property type="term" value="P:protein import into mitochondrial matrix"/>
    <property type="evidence" value="ECO:0007669"/>
    <property type="project" value="TreeGrafter"/>
</dbReference>
<dbReference type="GO" id="GO:0006886">
    <property type="term" value="P:intracellular protein transport"/>
    <property type="evidence" value="ECO:0007669"/>
    <property type="project" value="InterPro"/>
</dbReference>
<dbReference type="Pfam" id="PF02064">
    <property type="entry name" value="MAS20"/>
    <property type="match status" value="1"/>
</dbReference>
<evidence type="ECO:0000256" key="7">
    <source>
        <dbReference type="ARBA" id="ARBA00022927"/>
    </source>
</evidence>
<comment type="similarity">
    <text evidence="2 11">Belongs to the Tom20 family.</text>
</comment>
<dbReference type="PIRSF" id="PIRSF037707">
    <property type="entry name" value="MAS20_rcpt"/>
    <property type="match status" value="1"/>
</dbReference>
<evidence type="ECO:0000256" key="1">
    <source>
        <dbReference type="ARBA" id="ARBA00004572"/>
    </source>
</evidence>
<dbReference type="FunFam" id="1.20.960.10:FF:000001">
    <property type="entry name" value="Mitochondrial import receptor subunit TOM20 homolog"/>
    <property type="match status" value="1"/>
</dbReference>
<keyword evidence="14" id="KW-0675">Receptor</keyword>
<protein>
    <submittedName>
        <fullName evidence="14">Mitochondrial import receptor subunit TOM20 homolog</fullName>
    </submittedName>
</protein>
<keyword evidence="9 11" id="KW-0496">Mitochondrion</keyword>
<feature type="transmembrane region" description="Helical" evidence="13">
    <location>
        <begin position="6"/>
        <end position="26"/>
    </location>
</feature>
<dbReference type="AlphaFoldDB" id="A0A8D8P6G2"/>
<dbReference type="PANTHER" id="PTHR12430">
    <property type="entry name" value="MITOCHONDRIAL IMPORT RECEPTOR SUBUNIT TOM20"/>
    <property type="match status" value="1"/>
</dbReference>
<evidence type="ECO:0000256" key="11">
    <source>
        <dbReference type="PIRNR" id="PIRNR037707"/>
    </source>
</evidence>
<evidence type="ECO:0000256" key="13">
    <source>
        <dbReference type="SAM" id="Phobius"/>
    </source>
</evidence>
<dbReference type="InterPro" id="IPR002056">
    <property type="entry name" value="MAS20"/>
</dbReference>
<keyword evidence="4" id="KW-0597">Phosphoprotein</keyword>
<dbReference type="InterPro" id="IPR022422">
    <property type="entry name" value="MAS20_rcpt_metazoan"/>
</dbReference>
<organism evidence="14">
    <name type="scientific">Culex pipiens</name>
    <name type="common">House mosquito</name>
    <dbReference type="NCBI Taxonomy" id="7175"/>
    <lineage>
        <taxon>Eukaryota</taxon>
        <taxon>Metazoa</taxon>
        <taxon>Ecdysozoa</taxon>
        <taxon>Arthropoda</taxon>
        <taxon>Hexapoda</taxon>
        <taxon>Insecta</taxon>
        <taxon>Pterygota</taxon>
        <taxon>Neoptera</taxon>
        <taxon>Endopterygota</taxon>
        <taxon>Diptera</taxon>
        <taxon>Nematocera</taxon>
        <taxon>Culicoidea</taxon>
        <taxon>Culicidae</taxon>
        <taxon>Culicinae</taxon>
        <taxon>Culicini</taxon>
        <taxon>Culex</taxon>
        <taxon>Culex</taxon>
    </lineage>
</organism>
<keyword evidence="8 13" id="KW-1133">Transmembrane helix</keyword>
<evidence type="ECO:0000256" key="4">
    <source>
        <dbReference type="ARBA" id="ARBA00022553"/>
    </source>
</evidence>
<reference evidence="14" key="1">
    <citation type="submission" date="2021-05" db="EMBL/GenBank/DDBJ databases">
        <authorList>
            <person name="Alioto T."/>
            <person name="Alioto T."/>
            <person name="Gomez Garrido J."/>
        </authorList>
    </citation>
    <scope>NUCLEOTIDE SEQUENCE</scope>
</reference>
<keyword evidence="7" id="KW-0653">Protein transport</keyword>
<accession>A0A8D8P6G2</accession>
<dbReference type="InterPro" id="IPR023392">
    <property type="entry name" value="Tom20_dom_sf"/>
</dbReference>
<evidence type="ECO:0000256" key="5">
    <source>
        <dbReference type="ARBA" id="ARBA00022692"/>
    </source>
</evidence>
<feature type="region of interest" description="Disordered" evidence="12">
    <location>
        <begin position="35"/>
        <end position="65"/>
    </location>
</feature>
<evidence type="ECO:0000256" key="2">
    <source>
        <dbReference type="ARBA" id="ARBA00005792"/>
    </source>
</evidence>
<sequence>MEISKTTIGIAAGVAGTLFLGYCIYFDHKRRKDPDFKKKLRERRKAKKAASAASGGPRSTMPNMADHEEVQRFFLQEIQMGEALISSGDIENGVEHLANAVIVCGQPAQLLQVLQQTLPSQVFTMLINRMRQYGNQSADSDRAKLQDMNDDLE</sequence>
<feature type="compositionally biased region" description="Basic residues" evidence="12">
    <location>
        <begin position="38"/>
        <end position="48"/>
    </location>
</feature>
<keyword evidence="6 11" id="KW-1000">Mitochondrion outer membrane</keyword>
<evidence type="ECO:0000256" key="12">
    <source>
        <dbReference type="SAM" id="MobiDB-lite"/>
    </source>
</evidence>
<dbReference type="GO" id="GO:0008320">
    <property type="term" value="F:protein transmembrane transporter activity"/>
    <property type="evidence" value="ECO:0007669"/>
    <property type="project" value="TreeGrafter"/>
</dbReference>
<keyword evidence="3" id="KW-0813">Transport</keyword>
<dbReference type="GO" id="GO:0006605">
    <property type="term" value="P:protein targeting"/>
    <property type="evidence" value="ECO:0007669"/>
    <property type="project" value="InterPro"/>
</dbReference>
<dbReference type="PRINTS" id="PR01989">
    <property type="entry name" value="EUOM20RECPTR"/>
</dbReference>
<dbReference type="GO" id="GO:0016031">
    <property type="term" value="P:tRNA import into mitochondrion"/>
    <property type="evidence" value="ECO:0007669"/>
    <property type="project" value="TreeGrafter"/>
</dbReference>
<dbReference type="EMBL" id="HBUE01218509">
    <property type="protein sequence ID" value="CAG6538409.1"/>
    <property type="molecule type" value="Transcribed_RNA"/>
</dbReference>
<dbReference type="SUPFAM" id="SSF47157">
    <property type="entry name" value="Mitochondrial import receptor subunit Tom20"/>
    <property type="match status" value="1"/>
</dbReference>
<evidence type="ECO:0000256" key="9">
    <source>
        <dbReference type="ARBA" id="ARBA00023128"/>
    </source>
</evidence>
<keyword evidence="10 11" id="KW-0472">Membrane</keyword>
<comment type="subcellular location">
    <subcellularLocation>
        <location evidence="1">Mitochondrion outer membrane</location>
        <topology evidence="1">Single-pass membrane protein</topology>
    </subcellularLocation>
</comment>